<reference evidence="1" key="1">
    <citation type="journal article" date="2022" name="bioRxiv">
        <title>Population genetic analysis of Ophidiomyces ophidiicola, the causative agent of snake fungal disease, indicates recent introductions to the USA.</title>
        <authorList>
            <person name="Ladner J.T."/>
            <person name="Palmer J.M."/>
            <person name="Ettinger C.L."/>
            <person name="Stajich J.E."/>
            <person name="Farrell T.M."/>
            <person name="Glorioso B.M."/>
            <person name="Lawson B."/>
            <person name="Price S.J."/>
            <person name="Stengle A.G."/>
            <person name="Grear D.A."/>
            <person name="Lorch J.M."/>
        </authorList>
    </citation>
    <scope>NUCLEOTIDE SEQUENCE</scope>
    <source>
        <strain evidence="1">NWHC 24266-5</strain>
    </source>
</reference>
<dbReference type="EMBL" id="JALBCA010000071">
    <property type="protein sequence ID" value="KAI2384557.1"/>
    <property type="molecule type" value="Genomic_DNA"/>
</dbReference>
<accession>A0ACB8UTW5</accession>
<sequence>MSNGPPNLPSTNPVPLKRELGHASSTAYYVTRTTHRLRTDKTDSRAPAARSQAEKPAYPHKTHGAPLNNKNPLYMNDQDFAFKGAMASIRHRPQTQPIIADNLITPNEAKLSKAGSKAALQTAHNHTGTFETKATMAKKLLANDQGARKAATGAMVVTQKAEPRALQDELPDLSQALPAAFASQRAVKEEQVVTGHGEPQFDPVKIHQVAMIRTQQSLASSLPFRGTQDEATKKGVQKAAALTMAKQLYPTAPPAETPAELEASEHPGFLGQQMLPLESRRREVDLMSEAQKRVSLRLAKMDDEQRLSRMYQNPRPSSRPASIASSRGRRLSSGDAETSSFTRGSISRRGFARHSLRMTNGSHTVNGINDMHDNTYAPEEDAVMKMARKRADNTLDIIDQNLYMRTGRPSPAVLREWERKANERAMAIRAPPTSTFISPAGTKLEDNPNVQALARTTLQPTLDAIDRGVDRKKSETFTKKIDSAREKEHRKTLKQREIETKKVHQKLLRIVRKEASGGWKQPRMTDVDGAKRKRRSETEEALSLEEKRTQKTAGEQAAMNGSAKAHPTLQPSVVSDTSGEPSRAGDFPETPAQVERDVAQPTGQNATATQHPVVPAASAAAPLAEDSVHQEEPRQAGEGMGGIVRQWSTSNDGESLGRGKQKQPISSKRSSERFSFRGFFGRSAPADTGKQGSFEVQKRTEVLAAAEEAEAGPSSAPVSVDHPVPMEATPQSKTAPRGSRFQEDL</sequence>
<comment type="caution">
    <text evidence="1">The sequence shown here is derived from an EMBL/GenBank/DDBJ whole genome shotgun (WGS) entry which is preliminary data.</text>
</comment>
<organism evidence="1">
    <name type="scientific">Ophidiomyces ophidiicola</name>
    <dbReference type="NCBI Taxonomy" id="1387563"/>
    <lineage>
        <taxon>Eukaryota</taxon>
        <taxon>Fungi</taxon>
        <taxon>Dikarya</taxon>
        <taxon>Ascomycota</taxon>
        <taxon>Pezizomycotina</taxon>
        <taxon>Eurotiomycetes</taxon>
        <taxon>Eurotiomycetidae</taxon>
        <taxon>Onygenales</taxon>
        <taxon>Onygenaceae</taxon>
        <taxon>Ophidiomyces</taxon>
    </lineage>
</organism>
<gene>
    <name evidence="1" type="primary">EIS1</name>
    <name evidence="1" type="ORF">LOY88_004605</name>
</gene>
<proteinExistence type="predicted"/>
<evidence type="ECO:0000313" key="1">
    <source>
        <dbReference type="EMBL" id="KAI2384557.1"/>
    </source>
</evidence>
<protein>
    <submittedName>
        <fullName evidence="1">Eisosome assembly protein</fullName>
    </submittedName>
</protein>
<name>A0ACB8UTW5_9EURO</name>